<keyword evidence="12" id="KW-1015">Disulfide bond</keyword>
<evidence type="ECO:0000256" key="14">
    <source>
        <dbReference type="ARBA" id="ARBA00023212"/>
    </source>
</evidence>
<evidence type="ECO:0000256" key="5">
    <source>
        <dbReference type="ARBA" id="ARBA00020453"/>
    </source>
</evidence>
<evidence type="ECO:0000256" key="12">
    <source>
        <dbReference type="ARBA" id="ARBA00023157"/>
    </source>
</evidence>
<dbReference type="GO" id="GO:0016012">
    <property type="term" value="C:sarcoglycan complex"/>
    <property type="evidence" value="ECO:0007669"/>
    <property type="project" value="InterPro"/>
</dbReference>
<evidence type="ECO:0000256" key="8">
    <source>
        <dbReference type="ARBA" id="ARBA00022692"/>
    </source>
</evidence>
<dbReference type="AlphaFoldDB" id="A0AAY4CAJ8"/>
<dbReference type="Proteomes" id="UP000694580">
    <property type="component" value="Chromosome 19"/>
</dbReference>
<evidence type="ECO:0000313" key="16">
    <source>
        <dbReference type="Ensembl" id="ENSDCDP00010029616.1"/>
    </source>
</evidence>
<dbReference type="GeneID" id="114768970"/>
<dbReference type="Pfam" id="PF04790">
    <property type="entry name" value="Sarcoglycan_1"/>
    <property type="match status" value="1"/>
</dbReference>
<keyword evidence="11 15" id="KW-0472">Membrane</keyword>
<accession>A0AAY4CAJ8</accession>
<comment type="subcellular location">
    <subcellularLocation>
        <location evidence="3">Cell membrane</location>
        <location evidence="3">Sarcolemma</location>
        <topology evidence="3">Single-pass type II membrane protein</topology>
    </subcellularLocation>
    <subcellularLocation>
        <location evidence="2">Cytoplasm</location>
        <location evidence="2">Cytoskeleton</location>
    </subcellularLocation>
</comment>
<comment type="function">
    <text evidence="1">Component of the sarcoglycan complex, a subcomplex of the dystrophin-glycoprotein complex which forms a link between the F-actin cytoskeleton and the extracellular matrix.</text>
</comment>
<dbReference type="RefSeq" id="XP_028817391.1">
    <property type="nucleotide sequence ID" value="XM_028961558.1"/>
</dbReference>
<evidence type="ECO:0000256" key="3">
    <source>
        <dbReference type="ARBA" id="ARBA00004274"/>
    </source>
</evidence>
<keyword evidence="10 15" id="KW-1133">Transmembrane helix</keyword>
<dbReference type="GO" id="GO:0060047">
    <property type="term" value="P:heart contraction"/>
    <property type="evidence" value="ECO:0007669"/>
    <property type="project" value="TreeGrafter"/>
</dbReference>
<sequence>MVREQYVTTTQDSAIPDSVSEYIYKIGIYGWRKRCLYLFVLLLIVILVVNFALTIWILRVMWFNAEGMGLLQVQEDGVRLEGESEFLFPVYAQEIDSREDSPLLMDSTENVTLNARNENGDVTGRLSVGPDIAHGDAQYLTISSSDKMLFHADDKEVVVGTGKLRVTGPEGALFEHSVETPTLKGEPSKDLRLESPTRSLSMDAPKGVHIKAPAGNIEVTSNMDILLHSSNGLILDAERIRMPRLPLDKKGQPQSSSARVYEVCVCPLSGKMFLSKAGHTSTCNESQDC</sequence>
<dbReference type="Ensembl" id="ENSDCDT00010036700.1">
    <property type="protein sequence ID" value="ENSDCDP00010029616.1"/>
    <property type="gene ID" value="ENSDCDG00010018846.1"/>
</dbReference>
<reference evidence="16" key="2">
    <citation type="submission" date="2025-08" db="UniProtKB">
        <authorList>
            <consortium name="Ensembl"/>
        </authorList>
    </citation>
    <scope>IDENTIFICATION</scope>
</reference>
<keyword evidence="8 15" id="KW-0812">Transmembrane</keyword>
<comment type="similarity">
    <text evidence="4">Belongs to the sarcoglycan beta/delta/gamma/zeta family.</text>
</comment>
<dbReference type="InterPro" id="IPR039972">
    <property type="entry name" value="Sarcoglycan_gamma/delta/zeta"/>
</dbReference>
<keyword evidence="6" id="KW-1003">Cell membrane</keyword>
<evidence type="ECO:0000256" key="6">
    <source>
        <dbReference type="ARBA" id="ARBA00022475"/>
    </source>
</evidence>
<keyword evidence="7" id="KW-0963">Cytoplasm</keyword>
<name>A0AAY4CAJ8_9TELE</name>
<dbReference type="InterPro" id="IPR006875">
    <property type="entry name" value="Sarcoglycan"/>
</dbReference>
<reference evidence="16" key="3">
    <citation type="submission" date="2025-09" db="UniProtKB">
        <authorList>
            <consortium name="Ensembl"/>
        </authorList>
    </citation>
    <scope>IDENTIFICATION</scope>
</reference>
<dbReference type="PANTHER" id="PTHR12939:SF4">
    <property type="entry name" value="GAMMA-SARCOGLYCAN"/>
    <property type="match status" value="1"/>
</dbReference>
<reference evidence="16 17" key="1">
    <citation type="submission" date="2020-06" db="EMBL/GenBank/DDBJ databases">
        <authorList>
            <consortium name="Wellcome Sanger Institute Data Sharing"/>
        </authorList>
    </citation>
    <scope>NUCLEOTIDE SEQUENCE [LARGE SCALE GENOMIC DNA]</scope>
</reference>
<evidence type="ECO:0000256" key="7">
    <source>
        <dbReference type="ARBA" id="ARBA00022490"/>
    </source>
</evidence>
<protein>
    <recommendedName>
        <fullName evidence="5">Gamma-sarcoglycan</fullName>
    </recommendedName>
</protein>
<dbReference type="GeneTree" id="ENSGT00940000159187"/>
<evidence type="ECO:0000313" key="17">
    <source>
        <dbReference type="Proteomes" id="UP000694580"/>
    </source>
</evidence>
<evidence type="ECO:0000256" key="2">
    <source>
        <dbReference type="ARBA" id="ARBA00004245"/>
    </source>
</evidence>
<dbReference type="GO" id="GO:0048738">
    <property type="term" value="P:cardiac muscle tissue development"/>
    <property type="evidence" value="ECO:0007669"/>
    <property type="project" value="TreeGrafter"/>
</dbReference>
<evidence type="ECO:0000256" key="9">
    <source>
        <dbReference type="ARBA" id="ARBA00022968"/>
    </source>
</evidence>
<evidence type="ECO:0000256" key="4">
    <source>
        <dbReference type="ARBA" id="ARBA00007574"/>
    </source>
</evidence>
<dbReference type="GO" id="GO:0042383">
    <property type="term" value="C:sarcolemma"/>
    <property type="evidence" value="ECO:0007669"/>
    <property type="project" value="UniProtKB-SubCell"/>
</dbReference>
<evidence type="ECO:0000256" key="15">
    <source>
        <dbReference type="SAM" id="Phobius"/>
    </source>
</evidence>
<organism evidence="16 17">
    <name type="scientific">Denticeps clupeoides</name>
    <name type="common">denticle herring</name>
    <dbReference type="NCBI Taxonomy" id="299321"/>
    <lineage>
        <taxon>Eukaryota</taxon>
        <taxon>Metazoa</taxon>
        <taxon>Chordata</taxon>
        <taxon>Craniata</taxon>
        <taxon>Vertebrata</taxon>
        <taxon>Euteleostomi</taxon>
        <taxon>Actinopterygii</taxon>
        <taxon>Neopterygii</taxon>
        <taxon>Teleostei</taxon>
        <taxon>Clupei</taxon>
        <taxon>Clupeiformes</taxon>
        <taxon>Denticipitoidei</taxon>
        <taxon>Denticipitidae</taxon>
        <taxon>Denticeps</taxon>
    </lineage>
</organism>
<evidence type="ECO:0000256" key="1">
    <source>
        <dbReference type="ARBA" id="ARBA00002860"/>
    </source>
</evidence>
<feature type="transmembrane region" description="Helical" evidence="15">
    <location>
        <begin position="35"/>
        <end position="58"/>
    </location>
</feature>
<keyword evidence="17" id="KW-1185">Reference proteome</keyword>
<evidence type="ECO:0000256" key="11">
    <source>
        <dbReference type="ARBA" id="ARBA00023136"/>
    </source>
</evidence>
<proteinExistence type="inferred from homology"/>
<keyword evidence="9" id="KW-0735">Signal-anchor</keyword>
<dbReference type="PANTHER" id="PTHR12939">
    <property type="entry name" value="SARCOGLYCAN"/>
    <property type="match status" value="1"/>
</dbReference>
<gene>
    <name evidence="16" type="primary">SGCG</name>
</gene>
<evidence type="ECO:0000256" key="10">
    <source>
        <dbReference type="ARBA" id="ARBA00022989"/>
    </source>
</evidence>
<dbReference type="GO" id="GO:0005856">
    <property type="term" value="C:cytoskeleton"/>
    <property type="evidence" value="ECO:0007669"/>
    <property type="project" value="UniProtKB-SubCell"/>
</dbReference>
<keyword evidence="14" id="KW-0206">Cytoskeleton</keyword>
<keyword evidence="13" id="KW-0325">Glycoprotein</keyword>
<evidence type="ECO:0000256" key="13">
    <source>
        <dbReference type="ARBA" id="ARBA00023180"/>
    </source>
</evidence>